<dbReference type="InterPro" id="IPR004547">
    <property type="entry name" value="Glucosamine6P_isomerase"/>
</dbReference>
<dbReference type="GO" id="GO:0006046">
    <property type="term" value="P:N-acetylglucosamine catabolic process"/>
    <property type="evidence" value="ECO:0007669"/>
    <property type="project" value="UniProtKB-UniRule"/>
</dbReference>
<comment type="catalytic activity">
    <reaction evidence="1 4">
        <text>alpha-D-glucosamine 6-phosphate + H2O = beta-D-fructose 6-phosphate + NH4(+)</text>
        <dbReference type="Rhea" id="RHEA:12172"/>
        <dbReference type="ChEBI" id="CHEBI:15377"/>
        <dbReference type="ChEBI" id="CHEBI:28938"/>
        <dbReference type="ChEBI" id="CHEBI:57634"/>
        <dbReference type="ChEBI" id="CHEBI:75989"/>
        <dbReference type="EC" id="3.5.99.6"/>
    </reaction>
</comment>
<name>A0A1H8HHR1_9BACI</name>
<dbReference type="NCBIfam" id="TIGR00502">
    <property type="entry name" value="nagB"/>
    <property type="match status" value="1"/>
</dbReference>
<dbReference type="UniPathway" id="UPA00629">
    <property type="reaction ID" value="UER00684"/>
</dbReference>
<sequence length="249" mass="27726">MKLKVVEDYQAMSRAAADLIIDKVRMNPEITLGLATGGTPKGTYQNLIKDHQLNGTSYGSVKTFNLDEYIGIPIRDPNSYRYYMNTYLFDHIDIDKSNTFVPRGNAENPTEECVRYENSLLVHGGVDLQILGIGRNGHIGFNEPGTSFSSKTHIVSLAQTTREANSRYFPRIEDVPKQAITMGIGTIMKSNEILLLISGERKQEAVKRLLTGEVHESFPASILNQHPNVTVIVDHAASALIEPHLFLKL</sequence>
<dbReference type="GO" id="GO:0004342">
    <property type="term" value="F:glucosamine-6-phosphate deaminase activity"/>
    <property type="evidence" value="ECO:0007669"/>
    <property type="project" value="UniProtKB-UniRule"/>
</dbReference>
<dbReference type="GO" id="GO:0005975">
    <property type="term" value="P:carbohydrate metabolic process"/>
    <property type="evidence" value="ECO:0007669"/>
    <property type="project" value="InterPro"/>
</dbReference>
<evidence type="ECO:0000256" key="1">
    <source>
        <dbReference type="ARBA" id="ARBA00000644"/>
    </source>
</evidence>
<accession>A0A1H8HHR1</accession>
<evidence type="ECO:0000313" key="6">
    <source>
        <dbReference type="EMBL" id="SEN55752.1"/>
    </source>
</evidence>
<gene>
    <name evidence="4" type="primary">nagB</name>
    <name evidence="6" type="ORF">SAMN05192533_11527</name>
</gene>
<dbReference type="InterPro" id="IPR037171">
    <property type="entry name" value="NagB/RpiA_transferase-like"/>
</dbReference>
<comment type="pathway">
    <text evidence="4">Amino-sugar metabolism; N-acetylneuraminate degradation; D-fructose 6-phosphate from N-acetylneuraminate: step 5/5.</text>
</comment>
<dbReference type="CDD" id="cd01399">
    <property type="entry name" value="GlcN6P_deaminase"/>
    <property type="match status" value="1"/>
</dbReference>
<dbReference type="GO" id="GO:0005737">
    <property type="term" value="C:cytoplasm"/>
    <property type="evidence" value="ECO:0007669"/>
    <property type="project" value="TreeGrafter"/>
</dbReference>
<evidence type="ECO:0000256" key="2">
    <source>
        <dbReference type="ARBA" id="ARBA00022801"/>
    </source>
</evidence>
<dbReference type="GO" id="GO:0042802">
    <property type="term" value="F:identical protein binding"/>
    <property type="evidence" value="ECO:0007669"/>
    <property type="project" value="TreeGrafter"/>
</dbReference>
<feature type="active site" description="Proton acceptor; for ring-opening step" evidence="4">
    <location>
        <position position="138"/>
    </location>
</feature>
<evidence type="ECO:0000259" key="5">
    <source>
        <dbReference type="Pfam" id="PF01182"/>
    </source>
</evidence>
<comment type="function">
    <text evidence="4">Catalyzes the reversible isomerization-deamination of glucosamine 6-phosphate (GlcN6P) to form fructose 6-phosphate (Fru6P) and ammonium ion.</text>
</comment>
<organism evidence="6 7">
    <name type="scientific">Mesobacillus persicus</name>
    <dbReference type="NCBI Taxonomy" id="930146"/>
    <lineage>
        <taxon>Bacteria</taxon>
        <taxon>Bacillati</taxon>
        <taxon>Bacillota</taxon>
        <taxon>Bacilli</taxon>
        <taxon>Bacillales</taxon>
        <taxon>Bacillaceae</taxon>
        <taxon>Mesobacillus</taxon>
    </lineage>
</organism>
<dbReference type="GO" id="GO:0019262">
    <property type="term" value="P:N-acetylneuraminate catabolic process"/>
    <property type="evidence" value="ECO:0007669"/>
    <property type="project" value="UniProtKB-UniRule"/>
</dbReference>
<evidence type="ECO:0000313" key="7">
    <source>
        <dbReference type="Proteomes" id="UP000198553"/>
    </source>
</evidence>
<dbReference type="EMBL" id="FOBW01000015">
    <property type="protein sequence ID" value="SEN55752.1"/>
    <property type="molecule type" value="Genomic_DNA"/>
</dbReference>
<feature type="active site" description="For ring-opening step" evidence="4">
    <location>
        <position position="143"/>
    </location>
</feature>
<keyword evidence="7" id="KW-1185">Reference proteome</keyword>
<evidence type="ECO:0000256" key="3">
    <source>
        <dbReference type="ARBA" id="ARBA00023277"/>
    </source>
</evidence>
<feature type="active site" description="For ring-opening step" evidence="4">
    <location>
        <position position="136"/>
    </location>
</feature>
<dbReference type="RefSeq" id="WP_090748933.1">
    <property type="nucleotide sequence ID" value="NZ_FOBW01000015.1"/>
</dbReference>
<dbReference type="OrthoDB" id="9791139at2"/>
<dbReference type="SUPFAM" id="SSF100950">
    <property type="entry name" value="NagB/RpiA/CoA transferase-like"/>
    <property type="match status" value="1"/>
</dbReference>
<dbReference type="PANTHER" id="PTHR11280">
    <property type="entry name" value="GLUCOSAMINE-6-PHOSPHATE ISOMERASE"/>
    <property type="match status" value="1"/>
</dbReference>
<keyword evidence="2 4" id="KW-0378">Hydrolase</keyword>
<protein>
    <recommendedName>
        <fullName evidence="4">Glucosamine-6-phosphate deaminase</fullName>
        <ecNumber evidence="4">3.5.99.6</ecNumber>
    </recommendedName>
    <alternativeName>
        <fullName evidence="4">GlcN6P deaminase</fullName>
        <shortName evidence="4">GNPDA</shortName>
    </alternativeName>
    <alternativeName>
        <fullName evidence="4">Glucosamine-6-phosphate isomerase</fullName>
    </alternativeName>
</protein>
<proteinExistence type="inferred from homology"/>
<dbReference type="FunFam" id="3.40.50.1360:FF:000003">
    <property type="entry name" value="Glucosamine-6-phosphate deaminase"/>
    <property type="match status" value="1"/>
</dbReference>
<keyword evidence="3 4" id="KW-0119">Carbohydrate metabolism</keyword>
<dbReference type="InterPro" id="IPR006148">
    <property type="entry name" value="Glc/Gal-6P_isomerase"/>
</dbReference>
<dbReference type="STRING" id="930146.SAMN05192533_11527"/>
<comment type="similarity">
    <text evidence="4">Belongs to the glucosamine/galactosamine-6-phosphate isomerase family. NagB subfamily.</text>
</comment>
<dbReference type="Proteomes" id="UP000198553">
    <property type="component" value="Unassembled WGS sequence"/>
</dbReference>
<dbReference type="PROSITE" id="PS01161">
    <property type="entry name" value="GLC_GALNAC_ISOMERASE"/>
    <property type="match status" value="1"/>
</dbReference>
<feature type="active site" description="Proton acceptor; for enolization step" evidence="4">
    <location>
        <position position="67"/>
    </location>
</feature>
<dbReference type="GO" id="GO:0006043">
    <property type="term" value="P:glucosamine catabolic process"/>
    <property type="evidence" value="ECO:0007669"/>
    <property type="project" value="TreeGrafter"/>
</dbReference>
<dbReference type="AlphaFoldDB" id="A0A1H8HHR1"/>
<feature type="domain" description="Glucosamine/galactosamine-6-phosphate isomerase" evidence="5">
    <location>
        <begin position="10"/>
        <end position="226"/>
    </location>
</feature>
<dbReference type="HAMAP" id="MF_01241">
    <property type="entry name" value="GlcN6P_deamin"/>
    <property type="match status" value="1"/>
</dbReference>
<dbReference type="EC" id="3.5.99.6" evidence="4"/>
<reference evidence="7" key="1">
    <citation type="submission" date="2016-10" db="EMBL/GenBank/DDBJ databases">
        <authorList>
            <person name="Varghese N."/>
            <person name="Submissions S."/>
        </authorList>
    </citation>
    <scope>NUCLEOTIDE SEQUENCE [LARGE SCALE GENOMIC DNA]</scope>
    <source>
        <strain evidence="7">B48,IBRC-M 10115,DSM 25386,CECT 8001</strain>
    </source>
</reference>
<dbReference type="PANTHER" id="PTHR11280:SF5">
    <property type="entry name" value="GLUCOSAMINE-6-PHOSPHATE ISOMERASE"/>
    <property type="match status" value="1"/>
</dbReference>
<dbReference type="InterPro" id="IPR018321">
    <property type="entry name" value="Glucosamine6P_isomerase_CS"/>
</dbReference>
<dbReference type="Pfam" id="PF01182">
    <property type="entry name" value="Glucosamine_iso"/>
    <property type="match status" value="1"/>
</dbReference>
<evidence type="ECO:0000256" key="4">
    <source>
        <dbReference type="HAMAP-Rule" id="MF_01241"/>
    </source>
</evidence>
<comment type="caution">
    <text evidence="4">Lacks conserved residue(s) required for the propagation of feature annotation.</text>
</comment>
<dbReference type="Gene3D" id="3.40.50.1360">
    <property type="match status" value="1"/>
</dbReference>